<accession>Q4S8D6</accession>
<protein>
    <submittedName>
        <fullName evidence="2">Chromosome undetermined SCAF14706, whole genome shotgun sequence</fullName>
    </submittedName>
</protein>
<dbReference type="Pfam" id="PF01266">
    <property type="entry name" value="DAO"/>
    <property type="match status" value="1"/>
</dbReference>
<dbReference type="PANTHER" id="PTHR13847:SF193">
    <property type="entry name" value="PYRUVATE DEHYDROGENASE PHOSPHATASE REGULATORY SUBUNIT, MITOCHONDRIAL"/>
    <property type="match status" value="1"/>
</dbReference>
<dbReference type="InterPro" id="IPR006076">
    <property type="entry name" value="FAD-dep_OxRdtase"/>
</dbReference>
<gene>
    <name evidence="2" type="ORF">GSTENG00022378001</name>
</gene>
<sequence length="334" mass="35392">MCSCVRGSRALPPALLHRLLLPQSGFRLAGRGFWSSPRGLAVSGDPQPLPVPSQARVVICGGGIVGTSVAYHLARLGWTDIVLLEQGRLGAGTTRMCAGMVTVAKPLSIECRMANYSNSLYEQLEEETGVQTGYVKTGSLCLAQNQDRFISLKRLASRLKVMGISCSIIKPKDVAKLHPLLNIHDLVGALHLPADAVVSPPDVNHALAVAAAGRGAGGAESSGRGGEPGLTSVSPTGVQFLDRTSVQQVLVEKSQVTAVETDRGSIQCQYFVNCAGQASEVKVSIPLHGCEHFYLITKPLQEPLPPSTPGLARLTRTLLKSIHLKLCAAGRQRV</sequence>
<dbReference type="OrthoDB" id="8842362at2759"/>
<feature type="domain" description="FAD dependent oxidoreductase" evidence="1">
    <location>
        <begin position="56"/>
        <end position="216"/>
    </location>
</feature>
<dbReference type="EMBL" id="CAAE01014706">
    <property type="protein sequence ID" value="CAG03096.1"/>
    <property type="molecule type" value="Genomic_DNA"/>
</dbReference>
<evidence type="ECO:0000259" key="1">
    <source>
        <dbReference type="Pfam" id="PF01266"/>
    </source>
</evidence>
<reference evidence="2" key="2">
    <citation type="submission" date="2004-02" db="EMBL/GenBank/DDBJ databases">
        <authorList>
            <consortium name="Genoscope"/>
            <consortium name="Whitehead Institute Centre for Genome Research"/>
        </authorList>
    </citation>
    <scope>NUCLEOTIDE SEQUENCE</scope>
</reference>
<dbReference type="KEGG" id="tng:GSTEN00022378G001"/>
<dbReference type="PANTHER" id="PTHR13847">
    <property type="entry name" value="SARCOSINE DEHYDROGENASE-RELATED"/>
    <property type="match status" value="1"/>
</dbReference>
<dbReference type="GO" id="GO:0005759">
    <property type="term" value="C:mitochondrial matrix"/>
    <property type="evidence" value="ECO:0007669"/>
    <property type="project" value="TreeGrafter"/>
</dbReference>
<dbReference type="SUPFAM" id="SSF51905">
    <property type="entry name" value="FAD/NAD(P)-binding domain"/>
    <property type="match status" value="1"/>
</dbReference>
<dbReference type="Gene3D" id="3.50.50.60">
    <property type="entry name" value="FAD/NAD(P)-binding domain"/>
    <property type="match status" value="2"/>
</dbReference>
<organism evidence="2">
    <name type="scientific">Tetraodon nigroviridis</name>
    <name type="common">Spotted green pufferfish</name>
    <name type="synonym">Chelonodon nigroviridis</name>
    <dbReference type="NCBI Taxonomy" id="99883"/>
    <lineage>
        <taxon>Eukaryota</taxon>
        <taxon>Metazoa</taxon>
        <taxon>Chordata</taxon>
        <taxon>Craniata</taxon>
        <taxon>Vertebrata</taxon>
        <taxon>Euteleostomi</taxon>
        <taxon>Actinopterygii</taxon>
        <taxon>Neopterygii</taxon>
        <taxon>Teleostei</taxon>
        <taxon>Neoteleostei</taxon>
        <taxon>Acanthomorphata</taxon>
        <taxon>Eupercaria</taxon>
        <taxon>Tetraodontiformes</taxon>
        <taxon>Tetradontoidea</taxon>
        <taxon>Tetraodontidae</taxon>
        <taxon>Tetraodon</taxon>
    </lineage>
</organism>
<dbReference type="AlphaFoldDB" id="Q4S8D6"/>
<dbReference type="InterPro" id="IPR036188">
    <property type="entry name" value="FAD/NAD-bd_sf"/>
</dbReference>
<name>Q4S8D6_TETNG</name>
<proteinExistence type="predicted"/>
<reference evidence="2" key="1">
    <citation type="journal article" date="2004" name="Nature">
        <title>Genome duplication in the teleost fish Tetraodon nigroviridis reveals the early vertebrate proto-karyotype.</title>
        <authorList>
            <person name="Jaillon O."/>
            <person name="Aury J.-M."/>
            <person name="Brunet F."/>
            <person name="Petit J.-L."/>
            <person name="Stange-Thomann N."/>
            <person name="Mauceli E."/>
            <person name="Bouneau L."/>
            <person name="Fischer C."/>
            <person name="Ozouf-Costaz C."/>
            <person name="Bernot A."/>
            <person name="Nicaud S."/>
            <person name="Jaffe D."/>
            <person name="Fisher S."/>
            <person name="Lutfalla G."/>
            <person name="Dossat C."/>
            <person name="Segurens B."/>
            <person name="Dasilva C."/>
            <person name="Salanoubat M."/>
            <person name="Levy M."/>
            <person name="Boudet N."/>
            <person name="Castellano S."/>
            <person name="Anthouard V."/>
            <person name="Jubin C."/>
            <person name="Castelli V."/>
            <person name="Katinka M."/>
            <person name="Vacherie B."/>
            <person name="Biemont C."/>
            <person name="Skalli Z."/>
            <person name="Cattolico L."/>
            <person name="Poulain J."/>
            <person name="De Berardinis V."/>
            <person name="Cruaud C."/>
            <person name="Duprat S."/>
            <person name="Brottier P."/>
            <person name="Coutanceau J.-P."/>
            <person name="Gouzy J."/>
            <person name="Parra G."/>
            <person name="Lardier G."/>
            <person name="Chapple C."/>
            <person name="McKernan K.J."/>
            <person name="McEwan P."/>
            <person name="Bosak S."/>
            <person name="Kellis M."/>
            <person name="Volff J.-N."/>
            <person name="Guigo R."/>
            <person name="Zody M.C."/>
            <person name="Mesirov J."/>
            <person name="Lindblad-Toh K."/>
            <person name="Birren B."/>
            <person name="Nusbaum C."/>
            <person name="Kahn D."/>
            <person name="Robinson-Rechavi M."/>
            <person name="Laudet V."/>
            <person name="Schachter V."/>
            <person name="Quetier F."/>
            <person name="Saurin W."/>
            <person name="Scarpelli C."/>
            <person name="Wincker P."/>
            <person name="Lander E.S."/>
            <person name="Weissenbach J."/>
            <person name="Roest Crollius H."/>
        </authorList>
    </citation>
    <scope>NUCLEOTIDE SEQUENCE [LARGE SCALE GENOMIC DNA]</scope>
</reference>
<evidence type="ECO:0000313" key="2">
    <source>
        <dbReference type="EMBL" id="CAG03096.1"/>
    </source>
</evidence>